<evidence type="ECO:0000313" key="11">
    <source>
        <dbReference type="EMBL" id="MEQ2165557.1"/>
    </source>
</evidence>
<feature type="non-terminal residue" evidence="11">
    <location>
        <position position="1"/>
    </location>
</feature>
<keyword evidence="5" id="KW-0999">Mitochondrion inner membrane</keyword>
<reference evidence="11 12" key="1">
    <citation type="submission" date="2021-06" db="EMBL/GenBank/DDBJ databases">
        <authorList>
            <person name="Palmer J.M."/>
        </authorList>
    </citation>
    <scope>NUCLEOTIDE SEQUENCE [LARGE SCALE GENOMIC DNA]</scope>
    <source>
        <strain evidence="11 12">GA_2019</strain>
        <tissue evidence="11">Muscle</tissue>
    </source>
</reference>
<keyword evidence="7" id="KW-0809">Transit peptide</keyword>
<feature type="domain" description="EF-hand" evidence="10">
    <location>
        <begin position="70"/>
        <end position="105"/>
    </location>
</feature>
<evidence type="ECO:0000256" key="6">
    <source>
        <dbReference type="ARBA" id="ARBA00022837"/>
    </source>
</evidence>
<accession>A0ABV0N2E2</accession>
<evidence type="ECO:0000256" key="3">
    <source>
        <dbReference type="ARBA" id="ARBA00022723"/>
    </source>
</evidence>
<gene>
    <name evidence="11" type="ORF">GOODEAATRI_018146</name>
</gene>
<comment type="caution">
    <text evidence="11">The sequence shown here is derived from an EMBL/GenBank/DDBJ whole genome shotgun (WGS) entry which is preliminary data.</text>
</comment>
<evidence type="ECO:0000256" key="8">
    <source>
        <dbReference type="ARBA" id="ARBA00023128"/>
    </source>
</evidence>
<name>A0ABV0N2E2_9TELE</name>
<evidence type="ECO:0000256" key="2">
    <source>
        <dbReference type="ARBA" id="ARBA00004569"/>
    </source>
</evidence>
<evidence type="ECO:0000259" key="10">
    <source>
        <dbReference type="PROSITE" id="PS50222"/>
    </source>
</evidence>
<keyword evidence="9" id="KW-0472">Membrane</keyword>
<dbReference type="PROSITE" id="PS00018">
    <property type="entry name" value="EF_HAND_1"/>
    <property type="match status" value="1"/>
</dbReference>
<dbReference type="PANTHER" id="PTHR12294">
    <property type="entry name" value="EF HAND DOMAIN FAMILY A1,A2-RELATED"/>
    <property type="match status" value="1"/>
</dbReference>
<dbReference type="Proteomes" id="UP001476798">
    <property type="component" value="Unassembled WGS sequence"/>
</dbReference>
<sequence length="141" mass="16366">FMEDLQAEVQEMEFLQFSKGMGTMRREDFAEWLLHYTNEEYNEVYWENMRKKIPAAQFKRAVKIATGHELSENVLDTVFKLFDIDGDNCLSQKEFMGVMTDRVLRGLKVEQQSGISGYWKCVKRETLKGAQEALGHTGCPI</sequence>
<dbReference type="EMBL" id="JAHRIO010021516">
    <property type="protein sequence ID" value="MEQ2165557.1"/>
    <property type="molecule type" value="Genomic_DNA"/>
</dbReference>
<evidence type="ECO:0000256" key="5">
    <source>
        <dbReference type="ARBA" id="ARBA00022792"/>
    </source>
</evidence>
<protein>
    <recommendedName>
        <fullName evidence="10">EF-hand domain-containing protein</fullName>
    </recommendedName>
</protein>
<comment type="subcellular location">
    <subcellularLocation>
        <location evidence="1">Mitochondrion inner membrane</location>
    </subcellularLocation>
    <subcellularLocation>
        <location evidence="2">Mitochondrion intermembrane space</location>
    </subcellularLocation>
</comment>
<dbReference type="InterPro" id="IPR018247">
    <property type="entry name" value="EF_Hand_1_Ca_BS"/>
</dbReference>
<keyword evidence="3" id="KW-0479">Metal-binding</keyword>
<dbReference type="Pfam" id="PF13833">
    <property type="entry name" value="EF-hand_8"/>
    <property type="match status" value="1"/>
</dbReference>
<dbReference type="PROSITE" id="PS50222">
    <property type="entry name" value="EF_HAND_2"/>
    <property type="match status" value="1"/>
</dbReference>
<dbReference type="InterPro" id="IPR011992">
    <property type="entry name" value="EF-hand-dom_pair"/>
</dbReference>
<keyword evidence="12" id="KW-1185">Reference proteome</keyword>
<keyword evidence="6" id="KW-0106">Calcium</keyword>
<evidence type="ECO:0000256" key="7">
    <source>
        <dbReference type="ARBA" id="ARBA00022946"/>
    </source>
</evidence>
<evidence type="ECO:0000256" key="4">
    <source>
        <dbReference type="ARBA" id="ARBA00022737"/>
    </source>
</evidence>
<evidence type="ECO:0000256" key="1">
    <source>
        <dbReference type="ARBA" id="ARBA00004273"/>
    </source>
</evidence>
<proteinExistence type="predicted"/>
<organism evidence="11 12">
    <name type="scientific">Goodea atripinnis</name>
    <dbReference type="NCBI Taxonomy" id="208336"/>
    <lineage>
        <taxon>Eukaryota</taxon>
        <taxon>Metazoa</taxon>
        <taxon>Chordata</taxon>
        <taxon>Craniata</taxon>
        <taxon>Vertebrata</taxon>
        <taxon>Euteleostomi</taxon>
        <taxon>Actinopterygii</taxon>
        <taxon>Neopterygii</taxon>
        <taxon>Teleostei</taxon>
        <taxon>Neoteleostei</taxon>
        <taxon>Acanthomorphata</taxon>
        <taxon>Ovalentaria</taxon>
        <taxon>Atherinomorphae</taxon>
        <taxon>Cyprinodontiformes</taxon>
        <taxon>Goodeidae</taxon>
        <taxon>Goodea</taxon>
    </lineage>
</organism>
<evidence type="ECO:0000256" key="9">
    <source>
        <dbReference type="ARBA" id="ARBA00023136"/>
    </source>
</evidence>
<dbReference type="InterPro" id="IPR002048">
    <property type="entry name" value="EF_hand_dom"/>
</dbReference>
<keyword evidence="4" id="KW-0677">Repeat</keyword>
<dbReference type="PANTHER" id="PTHR12294:SF3">
    <property type="entry name" value="CALCIUM UPTAKE PROTEIN 2, MITOCHONDRIAL"/>
    <property type="match status" value="1"/>
</dbReference>
<keyword evidence="8" id="KW-0496">Mitochondrion</keyword>
<dbReference type="Gene3D" id="1.10.238.10">
    <property type="entry name" value="EF-hand"/>
    <property type="match status" value="1"/>
</dbReference>
<dbReference type="SUPFAM" id="SSF47473">
    <property type="entry name" value="EF-hand"/>
    <property type="match status" value="1"/>
</dbReference>
<evidence type="ECO:0000313" key="12">
    <source>
        <dbReference type="Proteomes" id="UP001476798"/>
    </source>
</evidence>
<dbReference type="InterPro" id="IPR039800">
    <property type="entry name" value="MICU1/2/3"/>
</dbReference>